<protein>
    <submittedName>
        <fullName evidence="2">Uncharacterized protein</fullName>
    </submittedName>
</protein>
<dbReference type="AlphaFoldDB" id="A0AA40DS39"/>
<sequence length="412" mass="46094">MSVPSEIAWPPTPEELDCGSVNLLHMELLHHFEKFTQSTLIFQGIWPTMLRLAFQSQQHSFLVNAMLSLSAAHLAYLVPGDSRYHRAKHTLLDKALHDYREALSAPITADNCDALLGGAVLVHHLLWCDLSFMDGQTGGGGQPLDLSGDRLYWLATGQRQIFFMAWPLFQSHKSVFSRVAVLQPCMALEDIVGTCGLNWRRYAKGFMELYDNPRYHGGRDAFPTPFNQPAPSSTAASTNSRSEASPPLGFHPHTARMHKVLTLWQSYKEGEQFIKSGGAPDEALTRAAYKRLVARLAIAMAYIADRDGCPASSTFSQPDAATGHPLLRREDVVRYVMTFAMLCFGPLLPLISSGDSRILVLLFHVYRAVDKIFQTDNYWWSRRRVSVMQAAIMDELHARGLDVCLRGLGELM</sequence>
<dbReference type="PANTHER" id="PTHR47657:SF14">
    <property type="entry name" value="ZN(2)-C6 FUNGAL-TYPE DOMAIN-CONTAINING PROTEIN"/>
    <property type="match status" value="1"/>
</dbReference>
<keyword evidence="3" id="KW-1185">Reference proteome</keyword>
<name>A0AA40DS39_9PEZI</name>
<dbReference type="EMBL" id="JAUKUA010000005">
    <property type="protein sequence ID" value="KAK0711277.1"/>
    <property type="molecule type" value="Genomic_DNA"/>
</dbReference>
<gene>
    <name evidence="2" type="ORF">B0H67DRAFT_646664</name>
</gene>
<comment type="caution">
    <text evidence="2">The sequence shown here is derived from an EMBL/GenBank/DDBJ whole genome shotgun (WGS) entry which is preliminary data.</text>
</comment>
<accession>A0AA40DS39</accession>
<dbReference type="InterPro" id="IPR052400">
    <property type="entry name" value="Zn2-C6_fungal_TF"/>
</dbReference>
<dbReference type="Proteomes" id="UP001172102">
    <property type="component" value="Unassembled WGS sequence"/>
</dbReference>
<reference evidence="2" key="1">
    <citation type="submission" date="2023-06" db="EMBL/GenBank/DDBJ databases">
        <title>Genome-scale phylogeny and comparative genomics of the fungal order Sordariales.</title>
        <authorList>
            <consortium name="Lawrence Berkeley National Laboratory"/>
            <person name="Hensen N."/>
            <person name="Bonometti L."/>
            <person name="Westerberg I."/>
            <person name="Brannstrom I.O."/>
            <person name="Guillou S."/>
            <person name="Cros-Aarteil S."/>
            <person name="Calhoun S."/>
            <person name="Haridas S."/>
            <person name="Kuo A."/>
            <person name="Mondo S."/>
            <person name="Pangilinan J."/>
            <person name="Riley R."/>
            <person name="Labutti K."/>
            <person name="Andreopoulos B."/>
            <person name="Lipzen A."/>
            <person name="Chen C."/>
            <person name="Yanf M."/>
            <person name="Daum C."/>
            <person name="Ng V."/>
            <person name="Clum A."/>
            <person name="Steindorff A."/>
            <person name="Ohm R."/>
            <person name="Martin F."/>
            <person name="Silar P."/>
            <person name="Natvig D."/>
            <person name="Lalanne C."/>
            <person name="Gautier V."/>
            <person name="Ament-Velasquez S.L."/>
            <person name="Kruys A."/>
            <person name="Hutchinson M.I."/>
            <person name="Powell A.J."/>
            <person name="Barry K."/>
            <person name="Miller A.N."/>
            <person name="Grigoriev I.V."/>
            <person name="Debuchy R."/>
            <person name="Gladieux P."/>
            <person name="Thoren M.H."/>
            <person name="Johannesson H."/>
        </authorList>
    </citation>
    <scope>NUCLEOTIDE SEQUENCE</scope>
    <source>
        <strain evidence="2">SMH4607-1</strain>
    </source>
</reference>
<organism evidence="2 3">
    <name type="scientific">Lasiosphaeris hirsuta</name>
    <dbReference type="NCBI Taxonomy" id="260670"/>
    <lineage>
        <taxon>Eukaryota</taxon>
        <taxon>Fungi</taxon>
        <taxon>Dikarya</taxon>
        <taxon>Ascomycota</taxon>
        <taxon>Pezizomycotina</taxon>
        <taxon>Sordariomycetes</taxon>
        <taxon>Sordariomycetidae</taxon>
        <taxon>Sordariales</taxon>
        <taxon>Lasiosphaeriaceae</taxon>
        <taxon>Lasiosphaeris</taxon>
    </lineage>
</organism>
<feature type="region of interest" description="Disordered" evidence="1">
    <location>
        <begin position="220"/>
        <end position="250"/>
    </location>
</feature>
<dbReference type="PANTHER" id="PTHR47657">
    <property type="entry name" value="STEROL REGULATORY ELEMENT-BINDING PROTEIN ECM22"/>
    <property type="match status" value="1"/>
</dbReference>
<proteinExistence type="predicted"/>
<evidence type="ECO:0000313" key="2">
    <source>
        <dbReference type="EMBL" id="KAK0711277.1"/>
    </source>
</evidence>
<evidence type="ECO:0000256" key="1">
    <source>
        <dbReference type="SAM" id="MobiDB-lite"/>
    </source>
</evidence>
<dbReference type="GO" id="GO:0000981">
    <property type="term" value="F:DNA-binding transcription factor activity, RNA polymerase II-specific"/>
    <property type="evidence" value="ECO:0007669"/>
    <property type="project" value="TreeGrafter"/>
</dbReference>
<evidence type="ECO:0000313" key="3">
    <source>
        <dbReference type="Proteomes" id="UP001172102"/>
    </source>
</evidence>
<feature type="compositionally biased region" description="Low complexity" evidence="1">
    <location>
        <begin position="229"/>
        <end position="245"/>
    </location>
</feature>